<dbReference type="GO" id="GO:0019825">
    <property type="term" value="F:oxygen binding"/>
    <property type="evidence" value="ECO:0007669"/>
    <property type="project" value="InterPro"/>
</dbReference>
<dbReference type="KEGG" id="muo:115477633"/>
<evidence type="ECO:0000259" key="14">
    <source>
        <dbReference type="PROSITE" id="PS01033"/>
    </source>
</evidence>
<reference evidence="16 17" key="1">
    <citation type="submission" date="2025-04" db="UniProtKB">
        <authorList>
            <consortium name="RefSeq"/>
        </authorList>
    </citation>
    <scope>IDENTIFICATION</scope>
</reference>
<evidence type="ECO:0000256" key="9">
    <source>
        <dbReference type="ARBA" id="ARBA00023128"/>
    </source>
</evidence>
<dbReference type="SUPFAM" id="SSF46458">
    <property type="entry name" value="Globin-like"/>
    <property type="match status" value="1"/>
</dbReference>
<name>A0A6P7Z183_9AMPH</name>
<protein>
    <recommendedName>
        <fullName evidence="10">Nitrite reductase</fullName>
    </recommendedName>
</protein>
<dbReference type="InterPro" id="IPR050532">
    <property type="entry name" value="Globin-like_OT"/>
</dbReference>
<dbReference type="PANTHER" id="PTHR46458">
    <property type="entry name" value="BLR2807 PROTEIN"/>
    <property type="match status" value="1"/>
</dbReference>
<evidence type="ECO:0000256" key="11">
    <source>
        <dbReference type="ARBA" id="ARBA00045651"/>
    </source>
</evidence>
<evidence type="ECO:0000256" key="7">
    <source>
        <dbReference type="ARBA" id="ARBA00023002"/>
    </source>
</evidence>
<organism evidence="15 16">
    <name type="scientific">Microcaecilia unicolor</name>
    <dbReference type="NCBI Taxonomy" id="1415580"/>
    <lineage>
        <taxon>Eukaryota</taxon>
        <taxon>Metazoa</taxon>
        <taxon>Chordata</taxon>
        <taxon>Craniata</taxon>
        <taxon>Vertebrata</taxon>
        <taxon>Euteleostomi</taxon>
        <taxon>Amphibia</taxon>
        <taxon>Gymnophiona</taxon>
        <taxon>Siphonopidae</taxon>
        <taxon>Microcaecilia</taxon>
    </lineage>
</organism>
<evidence type="ECO:0000256" key="4">
    <source>
        <dbReference type="ARBA" id="ARBA00022490"/>
    </source>
</evidence>
<evidence type="ECO:0000313" key="15">
    <source>
        <dbReference type="Proteomes" id="UP000515156"/>
    </source>
</evidence>
<feature type="domain" description="Globin" evidence="14">
    <location>
        <begin position="5"/>
        <end position="154"/>
    </location>
</feature>
<keyword evidence="9" id="KW-0496">Mitochondrion</keyword>
<keyword evidence="5 13" id="KW-0349">Heme</keyword>
<dbReference type="Proteomes" id="UP000515156">
    <property type="component" value="Chromosome 9"/>
</dbReference>
<comment type="function">
    <text evidence="11">Monomeric globin with a bis-histidyl six-coordinate heme-iron atom through which it can bind dioxygen, carbon monoxide and nitric oxide. Could help transport oxygen and increase its availability to the metabolically active neuronal tissues, though its low quantity in tissues as well as its high affinity for dioxygen, which may limit its oxygen-releasing ability, argue against it. The ferrous/deoxygenated form exhibits a nitrite reductase activity and it could produce nitric oxide which in turn inhibits cellular respiration in response to hypoxia. In its ferrous/deoxygenated state, it may also exhibit GDI (Guanine nucleotide Dissociation Inhibitor) activity toward heterotrimeric G-alpha proteins, thereby regulating signal transduction to facilitate neuroprotective responses in the wake of hypoxia and associated oxidative stress.</text>
</comment>
<dbReference type="CTD" id="58157"/>
<dbReference type="RefSeq" id="XP_030070506.1">
    <property type="nucleotide sequence ID" value="XM_030214646.1"/>
</dbReference>
<evidence type="ECO:0000313" key="16">
    <source>
        <dbReference type="RefSeq" id="XP_030070506.1"/>
    </source>
</evidence>
<dbReference type="OrthoDB" id="436496at2759"/>
<keyword evidence="6" id="KW-0479">Metal-binding</keyword>
<dbReference type="Pfam" id="PF00042">
    <property type="entry name" value="Globin"/>
    <property type="match status" value="1"/>
</dbReference>
<keyword evidence="8" id="KW-0408">Iron</keyword>
<keyword evidence="4" id="KW-0963">Cytoplasm</keyword>
<keyword evidence="13" id="KW-0813">Transport</keyword>
<evidence type="ECO:0000256" key="5">
    <source>
        <dbReference type="ARBA" id="ARBA00022617"/>
    </source>
</evidence>
<evidence type="ECO:0000256" key="12">
    <source>
        <dbReference type="ARBA" id="ARBA00048118"/>
    </source>
</evidence>
<evidence type="ECO:0000256" key="1">
    <source>
        <dbReference type="ARBA" id="ARBA00004305"/>
    </source>
</evidence>
<dbReference type="GO" id="GO:0020037">
    <property type="term" value="F:heme binding"/>
    <property type="evidence" value="ECO:0007669"/>
    <property type="project" value="InterPro"/>
</dbReference>
<dbReference type="GO" id="GO:0005829">
    <property type="term" value="C:cytosol"/>
    <property type="evidence" value="ECO:0007669"/>
    <property type="project" value="UniProtKB-SubCell"/>
</dbReference>
<dbReference type="GeneID" id="115477633"/>
<dbReference type="Gene3D" id="1.10.490.10">
    <property type="entry name" value="Globins"/>
    <property type="match status" value="1"/>
</dbReference>
<evidence type="ECO:0000256" key="13">
    <source>
        <dbReference type="RuleBase" id="RU000356"/>
    </source>
</evidence>
<dbReference type="RefSeq" id="XP_030070507.1">
    <property type="nucleotide sequence ID" value="XM_030214647.1"/>
</dbReference>
<dbReference type="InterPro" id="IPR012292">
    <property type="entry name" value="Globin/Proto"/>
</dbReference>
<dbReference type="InterPro" id="IPR000971">
    <property type="entry name" value="Globin"/>
</dbReference>
<dbReference type="AlphaFoldDB" id="A0A6P7Z183"/>
<sequence length="160" mass="17964">MESVDLSQTEKELIRESWATVNQDPQHHGIVLFTRLFDLEPDLVKLFQYNSTQFCSAEDCLASPDFLQHVRKVMLVIDTAVNTLENLPSLQEYLIGLGKKHQAIGVKTESFITVGESLLYALDKGLGPAFSTHSREAWTKLYSGLVKTMSCGWQEGKEGE</sequence>
<dbReference type="PANTHER" id="PTHR46458:SF19">
    <property type="entry name" value="NEUROGLOBIN"/>
    <property type="match status" value="1"/>
</dbReference>
<keyword evidence="13" id="KW-0561">Oxygen transport</keyword>
<evidence type="ECO:0000256" key="3">
    <source>
        <dbReference type="ARBA" id="ARBA00008705"/>
    </source>
</evidence>
<dbReference type="GO" id="GO:0016491">
    <property type="term" value="F:oxidoreductase activity"/>
    <property type="evidence" value="ECO:0007669"/>
    <property type="project" value="UniProtKB-KW"/>
</dbReference>
<evidence type="ECO:0000256" key="2">
    <source>
        <dbReference type="ARBA" id="ARBA00004514"/>
    </source>
</evidence>
<comment type="similarity">
    <text evidence="3 13">Belongs to the globin family.</text>
</comment>
<comment type="subcellular location">
    <subcellularLocation>
        <location evidence="2">Cytoplasm</location>
        <location evidence="2">Cytosol</location>
    </subcellularLocation>
    <subcellularLocation>
        <location evidence="1">Mitochondrion matrix</location>
    </subcellularLocation>
</comment>
<dbReference type="PROSITE" id="PS01033">
    <property type="entry name" value="GLOBIN"/>
    <property type="match status" value="1"/>
</dbReference>
<evidence type="ECO:0000256" key="6">
    <source>
        <dbReference type="ARBA" id="ARBA00022723"/>
    </source>
</evidence>
<keyword evidence="7" id="KW-0560">Oxidoreductase</keyword>
<evidence type="ECO:0000256" key="10">
    <source>
        <dbReference type="ARBA" id="ARBA00044549"/>
    </source>
</evidence>
<accession>A0A6P7Z183</accession>
<proteinExistence type="inferred from homology"/>
<dbReference type="GO" id="GO:0005759">
    <property type="term" value="C:mitochondrial matrix"/>
    <property type="evidence" value="ECO:0007669"/>
    <property type="project" value="UniProtKB-SubCell"/>
</dbReference>
<dbReference type="GO" id="GO:0046872">
    <property type="term" value="F:metal ion binding"/>
    <property type="evidence" value="ECO:0007669"/>
    <property type="project" value="UniProtKB-KW"/>
</dbReference>
<evidence type="ECO:0000256" key="8">
    <source>
        <dbReference type="ARBA" id="ARBA00023004"/>
    </source>
</evidence>
<dbReference type="InterPro" id="IPR009050">
    <property type="entry name" value="Globin-like_sf"/>
</dbReference>
<comment type="catalytic activity">
    <reaction evidence="12">
        <text>Fe(III)-heme b-[protein] + nitric oxide + H2O = Fe(II)-heme b-[protein] + nitrite + 2 H(+)</text>
        <dbReference type="Rhea" id="RHEA:77711"/>
        <dbReference type="Rhea" id="RHEA-COMP:18975"/>
        <dbReference type="Rhea" id="RHEA-COMP:18976"/>
        <dbReference type="ChEBI" id="CHEBI:15377"/>
        <dbReference type="ChEBI" id="CHEBI:15378"/>
        <dbReference type="ChEBI" id="CHEBI:16301"/>
        <dbReference type="ChEBI" id="CHEBI:16480"/>
        <dbReference type="ChEBI" id="CHEBI:55376"/>
        <dbReference type="ChEBI" id="CHEBI:60344"/>
    </reaction>
    <physiologicalReaction direction="right-to-left" evidence="12">
        <dbReference type="Rhea" id="RHEA:77713"/>
    </physiologicalReaction>
</comment>
<gene>
    <name evidence="16 17" type="primary">NGB</name>
</gene>
<dbReference type="GO" id="GO:0005344">
    <property type="term" value="F:oxygen carrier activity"/>
    <property type="evidence" value="ECO:0007669"/>
    <property type="project" value="UniProtKB-KW"/>
</dbReference>
<evidence type="ECO:0000313" key="17">
    <source>
        <dbReference type="RefSeq" id="XP_030070507.1"/>
    </source>
</evidence>
<keyword evidence="15" id="KW-1185">Reference proteome</keyword>